<keyword evidence="2 4" id="KW-0012">Acyltransferase</keyword>
<accession>A0ABV7J2E9</accession>
<proteinExistence type="predicted"/>
<evidence type="ECO:0000313" key="5">
    <source>
        <dbReference type="Proteomes" id="UP001595547"/>
    </source>
</evidence>
<dbReference type="Pfam" id="PF00583">
    <property type="entry name" value="Acetyltransf_1"/>
    <property type="match status" value="1"/>
</dbReference>
<keyword evidence="5" id="KW-1185">Reference proteome</keyword>
<dbReference type="RefSeq" id="WP_380072540.1">
    <property type="nucleotide sequence ID" value="NZ_JBHRTO010000001.1"/>
</dbReference>
<keyword evidence="1 4" id="KW-0808">Transferase</keyword>
<evidence type="ECO:0000256" key="1">
    <source>
        <dbReference type="ARBA" id="ARBA00022679"/>
    </source>
</evidence>
<dbReference type="Proteomes" id="UP001595547">
    <property type="component" value="Unassembled WGS sequence"/>
</dbReference>
<dbReference type="GO" id="GO:0016746">
    <property type="term" value="F:acyltransferase activity"/>
    <property type="evidence" value="ECO:0007669"/>
    <property type="project" value="UniProtKB-KW"/>
</dbReference>
<dbReference type="EC" id="2.3.1.-" evidence="4"/>
<dbReference type="InterPro" id="IPR016181">
    <property type="entry name" value="Acyl_CoA_acyltransferase"/>
</dbReference>
<sequence length="161" mass="17095">MLISSLHPVDDLAAVTDFQAEAQDYWLLAEGKCDPAAKAVAFFIDGPPGCDPAVSHRLGLFSDGVLSGLAELSFGFPEAGDAYLGLMLIAPRLRSQGAGAVFLAEVERLARLAGSPVLYLAVLEANPRGRAFWERMGFAATGKSGRDDETGHVLHRLVKAL</sequence>
<dbReference type="PANTHER" id="PTHR43877:SF1">
    <property type="entry name" value="ACETYLTRANSFERASE"/>
    <property type="match status" value="1"/>
</dbReference>
<organism evidence="4 5">
    <name type="scientific">Cypionkella sinensis</name>
    <dbReference type="NCBI Taxonomy" id="1756043"/>
    <lineage>
        <taxon>Bacteria</taxon>
        <taxon>Pseudomonadati</taxon>
        <taxon>Pseudomonadota</taxon>
        <taxon>Alphaproteobacteria</taxon>
        <taxon>Rhodobacterales</taxon>
        <taxon>Paracoccaceae</taxon>
        <taxon>Cypionkella</taxon>
    </lineage>
</organism>
<comment type="caution">
    <text evidence="4">The sequence shown here is derived from an EMBL/GenBank/DDBJ whole genome shotgun (WGS) entry which is preliminary data.</text>
</comment>
<dbReference type="PROSITE" id="PS51186">
    <property type="entry name" value="GNAT"/>
    <property type="match status" value="1"/>
</dbReference>
<protein>
    <submittedName>
        <fullName evidence="4">GNAT family N-acetyltransferase</fullName>
        <ecNumber evidence="4">2.3.1.-</ecNumber>
    </submittedName>
</protein>
<dbReference type="InterPro" id="IPR000182">
    <property type="entry name" value="GNAT_dom"/>
</dbReference>
<evidence type="ECO:0000259" key="3">
    <source>
        <dbReference type="PROSITE" id="PS51186"/>
    </source>
</evidence>
<dbReference type="EMBL" id="JBHRTO010000001">
    <property type="protein sequence ID" value="MFC3180922.1"/>
    <property type="molecule type" value="Genomic_DNA"/>
</dbReference>
<dbReference type="CDD" id="cd04301">
    <property type="entry name" value="NAT_SF"/>
    <property type="match status" value="1"/>
</dbReference>
<dbReference type="PANTHER" id="PTHR43877">
    <property type="entry name" value="AMINOALKYLPHOSPHONATE N-ACETYLTRANSFERASE-RELATED-RELATED"/>
    <property type="match status" value="1"/>
</dbReference>
<feature type="domain" description="N-acetyltransferase" evidence="3">
    <location>
        <begin position="1"/>
        <end position="160"/>
    </location>
</feature>
<reference evidence="5" key="1">
    <citation type="journal article" date="2019" name="Int. J. Syst. Evol. Microbiol.">
        <title>The Global Catalogue of Microorganisms (GCM) 10K type strain sequencing project: providing services to taxonomists for standard genome sequencing and annotation.</title>
        <authorList>
            <consortium name="The Broad Institute Genomics Platform"/>
            <consortium name="The Broad Institute Genome Sequencing Center for Infectious Disease"/>
            <person name="Wu L."/>
            <person name="Ma J."/>
        </authorList>
    </citation>
    <scope>NUCLEOTIDE SEQUENCE [LARGE SCALE GENOMIC DNA]</scope>
    <source>
        <strain evidence="5">KCTC 52039</strain>
    </source>
</reference>
<dbReference type="InterPro" id="IPR050832">
    <property type="entry name" value="Bact_Acetyltransf"/>
</dbReference>
<gene>
    <name evidence="4" type="ORF">ACFOGH_07975</name>
</gene>
<dbReference type="SUPFAM" id="SSF55729">
    <property type="entry name" value="Acyl-CoA N-acyltransferases (Nat)"/>
    <property type="match status" value="1"/>
</dbReference>
<evidence type="ECO:0000313" key="4">
    <source>
        <dbReference type="EMBL" id="MFC3180922.1"/>
    </source>
</evidence>
<name>A0ABV7J2E9_9RHOB</name>
<dbReference type="Gene3D" id="3.40.630.30">
    <property type="match status" value="1"/>
</dbReference>
<evidence type="ECO:0000256" key="2">
    <source>
        <dbReference type="ARBA" id="ARBA00023315"/>
    </source>
</evidence>